<gene>
    <name evidence="1" type="ORF">AYY17_14665</name>
</gene>
<organism evidence="1 2">
    <name type="scientific">Morganella psychrotolerans</name>
    <dbReference type="NCBI Taxonomy" id="368603"/>
    <lineage>
        <taxon>Bacteria</taxon>
        <taxon>Pseudomonadati</taxon>
        <taxon>Pseudomonadota</taxon>
        <taxon>Gammaproteobacteria</taxon>
        <taxon>Enterobacterales</taxon>
        <taxon>Morganellaceae</taxon>
        <taxon>Morganella</taxon>
    </lineage>
</organism>
<dbReference type="AlphaFoldDB" id="A0A1B8HN85"/>
<evidence type="ECO:0000313" key="2">
    <source>
        <dbReference type="Proteomes" id="UP000092247"/>
    </source>
</evidence>
<comment type="caution">
    <text evidence="1">The sequence shown here is derived from an EMBL/GenBank/DDBJ whole genome shotgun (WGS) entry which is preliminary data.</text>
</comment>
<dbReference type="RefSeq" id="WP_067421470.1">
    <property type="nucleotide sequence ID" value="NZ_LZEX01000002.1"/>
</dbReference>
<accession>A0A1B8HN85</accession>
<sequence>MRSSHSFPGIIVRYRYNPDATGDQSEPPSDDDQKDELHVNLWEIDLNNSYPFMDIGVMIYDHEKIEAVMVDLPWSLNKKKYS</sequence>
<name>A0A1B8HN85_9GAMM</name>
<protein>
    <submittedName>
        <fullName evidence="1">Uncharacterized protein</fullName>
    </submittedName>
</protein>
<evidence type="ECO:0000313" key="1">
    <source>
        <dbReference type="EMBL" id="OBU10760.1"/>
    </source>
</evidence>
<proteinExistence type="predicted"/>
<dbReference type="Proteomes" id="UP000092247">
    <property type="component" value="Unassembled WGS sequence"/>
</dbReference>
<reference evidence="1 2" key="1">
    <citation type="submission" date="2016-06" db="EMBL/GenBank/DDBJ databases">
        <authorList>
            <person name="Kjaerup R.B."/>
            <person name="Dalgaard T.S."/>
            <person name="Juul-Madsen H.R."/>
        </authorList>
    </citation>
    <scope>NUCLEOTIDE SEQUENCE [LARGE SCALE GENOMIC DNA]</scope>
    <source>
        <strain evidence="1 2">GCSL-Mp3</strain>
    </source>
</reference>
<dbReference type="EMBL" id="LZEX01000002">
    <property type="protein sequence ID" value="OBU10760.1"/>
    <property type="molecule type" value="Genomic_DNA"/>
</dbReference>